<dbReference type="PROSITE" id="PS50135">
    <property type="entry name" value="ZF_ZZ_2"/>
    <property type="match status" value="1"/>
</dbReference>
<dbReference type="Gene3D" id="3.30.60.90">
    <property type="match status" value="1"/>
</dbReference>
<keyword evidence="7 10" id="KW-0472">Membrane</keyword>
<keyword evidence="5" id="KW-0862">Zinc</keyword>
<feature type="region of interest" description="Disordered" evidence="9">
    <location>
        <begin position="25"/>
        <end position="56"/>
    </location>
</feature>
<feature type="transmembrane region" description="Helical" evidence="10">
    <location>
        <begin position="880"/>
        <end position="902"/>
    </location>
</feature>
<evidence type="ECO:0000313" key="14">
    <source>
        <dbReference type="Proteomes" id="UP000507470"/>
    </source>
</evidence>
<keyword evidence="3" id="KW-0479">Metal-binding</keyword>
<feature type="transmembrane region" description="Helical" evidence="10">
    <location>
        <begin position="746"/>
        <end position="765"/>
    </location>
</feature>
<dbReference type="GO" id="GO:0005886">
    <property type="term" value="C:plasma membrane"/>
    <property type="evidence" value="ECO:0007669"/>
    <property type="project" value="TreeGrafter"/>
</dbReference>
<sequence length="1104" mass="127438">MPTVFIGTVLMLMASANVKKHCKRKNSVVASDDKRETHSSNDITQEEENYPTTEMSANCSPELSKTEIQSHPSVQGILSQFATFAGHKITESYGGERIKIGARVIKRENKSTPSTPSTPSAACTNRILLGTINCVSNNGTQVNVQWDDSDEQEPFSVDKDQFDLLLFDNAQTGVKHTHSTCNACNKHPLTGIRWKCLNCVDIDLCTLCYMCDAHDVSHFFNRIESEDSKGEKVPPREDIQWTGYKYVCGTLENAVVSQRMNNDIKGDVLRIYEYARGWEDLCDQVMVNDVKEQKHDKDSLTILTKDIEVQWYTDDKTSHHNVLELKCETPSLHQCYPDHLPILENDTRGQLDVEYSDDKRKKKELVKKGCLVLQRGDTDDKEREVDYFIRMAEYVLGVDVLPVIVSLSNFGLGKDFNDISAIRLWIPILQFKKKSLEVSVLTTDQDKKKRTEYKTNLKTPWNAKQTVSEENTTNVENQDKISGINDVQSNFDFEALICYVVIGVAMVSKQKTYGEITELYANALSMYLLKSGKWRIPKECINESFEYRSVEYIYEEDCTMKLKNGLLTDLQEFRSSFNMSPHDIRKGKQITNAELKPELYGIIFFALLKKEFYTGARQLVETGFVRIHHILVGCQLLHQVANDWKTSHIQKENLTRLKEAFTQRAIQITRCIYETERKKEDQDSKGKYEKELGEPVGHAGRLLLNHGYLEDAITTENKTFIGNDTVSRILNKMWFYKKYKLPFMKVITQMFGYFVLLMLYAYMLLFNLHSQLSYTDILILGWMVSFVINETKQAFVSFLRKRFKNYVRDSWNQLDWVLMLVYTIAMSLKLGKDQPYQDASKIFLVVTFILFSIRILHMFSMSKFLGPKLVIIHKMFKDTFIFMIILTVIMLSYNVSFHSMLYPNSELKWKEIEKIMQHGYWMLFGELNLDSDTLKEPECTFNKTIYTGGVLPRCPTTLGLHVSPYLKAIYGLIAVILLLNLLIAIYSDTFEKVQHESEFHWSQLRTGFLEELSVKTIFPIHLQLLELPACFVQFIIWCVVSYFFREKRKSNKVHHGGSKDGPTNVDKLNDKPMFVRVFLYNTNFDLRLPTTRAAEENGASKSKG</sequence>
<evidence type="ECO:0000256" key="8">
    <source>
        <dbReference type="PROSITE-ProRule" id="PRU00228"/>
    </source>
</evidence>
<keyword evidence="11" id="KW-0732">Signal</keyword>
<feature type="transmembrane region" description="Helical" evidence="10">
    <location>
        <begin position="811"/>
        <end position="830"/>
    </location>
</feature>
<evidence type="ECO:0000256" key="1">
    <source>
        <dbReference type="ARBA" id="ARBA00004141"/>
    </source>
</evidence>
<reference evidence="13 14" key="1">
    <citation type="submission" date="2020-06" db="EMBL/GenBank/DDBJ databases">
        <authorList>
            <person name="Li R."/>
            <person name="Bekaert M."/>
        </authorList>
    </citation>
    <scope>NUCLEOTIDE SEQUENCE [LARGE SCALE GENOMIC DNA]</scope>
    <source>
        <strain evidence="14">wild</strain>
    </source>
</reference>
<organism evidence="13 14">
    <name type="scientific">Mytilus coruscus</name>
    <name type="common">Sea mussel</name>
    <dbReference type="NCBI Taxonomy" id="42192"/>
    <lineage>
        <taxon>Eukaryota</taxon>
        <taxon>Metazoa</taxon>
        <taxon>Spiralia</taxon>
        <taxon>Lophotrochozoa</taxon>
        <taxon>Mollusca</taxon>
        <taxon>Bivalvia</taxon>
        <taxon>Autobranchia</taxon>
        <taxon>Pteriomorphia</taxon>
        <taxon>Mytilida</taxon>
        <taxon>Mytiloidea</taxon>
        <taxon>Mytilidae</taxon>
        <taxon>Mytilinae</taxon>
        <taxon>Mytilus</taxon>
    </lineage>
</organism>
<dbReference type="Pfam" id="PF00520">
    <property type="entry name" value="Ion_trans"/>
    <property type="match status" value="1"/>
</dbReference>
<evidence type="ECO:0000256" key="6">
    <source>
        <dbReference type="ARBA" id="ARBA00022989"/>
    </source>
</evidence>
<evidence type="ECO:0000256" key="7">
    <source>
        <dbReference type="ARBA" id="ARBA00023136"/>
    </source>
</evidence>
<gene>
    <name evidence="13" type="ORF">MCOR_12260</name>
</gene>
<dbReference type="InterPro" id="IPR043145">
    <property type="entry name" value="Znf_ZZ_sf"/>
</dbReference>
<dbReference type="PANTHER" id="PTHR13800">
    <property type="entry name" value="TRANSIENT RECEPTOR POTENTIAL CATION CHANNEL, SUBFAMILY M, MEMBER 6"/>
    <property type="match status" value="1"/>
</dbReference>
<feature type="domain" description="ZZ-type" evidence="12">
    <location>
        <begin position="176"/>
        <end position="228"/>
    </location>
</feature>
<protein>
    <submittedName>
        <fullName evidence="13">TRPM5</fullName>
    </submittedName>
</protein>
<feature type="signal peptide" evidence="11">
    <location>
        <begin position="1"/>
        <end position="16"/>
    </location>
</feature>
<keyword evidence="2 10" id="KW-0812">Transmembrane</keyword>
<feature type="transmembrane region" description="Helical" evidence="10">
    <location>
        <begin position="1020"/>
        <end position="1044"/>
    </location>
</feature>
<accession>A0A6J8AWZ3</accession>
<dbReference type="InterPro" id="IPR000433">
    <property type="entry name" value="Znf_ZZ"/>
</dbReference>
<keyword evidence="4 8" id="KW-0863">Zinc-finger</keyword>
<feature type="transmembrane region" description="Helical" evidence="10">
    <location>
        <begin position="777"/>
        <end position="799"/>
    </location>
</feature>
<dbReference type="SMART" id="SM00291">
    <property type="entry name" value="ZnF_ZZ"/>
    <property type="match status" value="1"/>
</dbReference>
<keyword evidence="14" id="KW-1185">Reference proteome</keyword>
<dbReference type="InterPro" id="IPR005821">
    <property type="entry name" value="Ion_trans_dom"/>
</dbReference>
<name>A0A6J8AWZ3_MYTCO</name>
<evidence type="ECO:0000256" key="2">
    <source>
        <dbReference type="ARBA" id="ARBA00022692"/>
    </source>
</evidence>
<dbReference type="Proteomes" id="UP000507470">
    <property type="component" value="Unassembled WGS sequence"/>
</dbReference>
<dbReference type="GO" id="GO:0099604">
    <property type="term" value="F:ligand-gated calcium channel activity"/>
    <property type="evidence" value="ECO:0007669"/>
    <property type="project" value="TreeGrafter"/>
</dbReference>
<proteinExistence type="predicted"/>
<dbReference type="EMBL" id="CACVKT020002101">
    <property type="protein sequence ID" value="CAC5375134.1"/>
    <property type="molecule type" value="Genomic_DNA"/>
</dbReference>
<dbReference type="PROSITE" id="PS01357">
    <property type="entry name" value="ZF_ZZ_1"/>
    <property type="match status" value="1"/>
</dbReference>
<keyword evidence="6 10" id="KW-1133">Transmembrane helix</keyword>
<evidence type="ECO:0000256" key="11">
    <source>
        <dbReference type="SAM" id="SignalP"/>
    </source>
</evidence>
<evidence type="ECO:0000313" key="13">
    <source>
        <dbReference type="EMBL" id="CAC5375134.1"/>
    </source>
</evidence>
<feature type="transmembrane region" description="Helical" evidence="10">
    <location>
        <begin position="968"/>
        <end position="987"/>
    </location>
</feature>
<dbReference type="Pfam" id="PF00569">
    <property type="entry name" value="ZZ"/>
    <property type="match status" value="1"/>
</dbReference>
<dbReference type="InterPro" id="IPR050927">
    <property type="entry name" value="TRPM"/>
</dbReference>
<evidence type="ECO:0000256" key="5">
    <source>
        <dbReference type="ARBA" id="ARBA00022833"/>
    </source>
</evidence>
<feature type="chain" id="PRO_5026658098" evidence="11">
    <location>
        <begin position="17"/>
        <end position="1104"/>
    </location>
</feature>
<dbReference type="GO" id="GO:0008270">
    <property type="term" value="F:zinc ion binding"/>
    <property type="evidence" value="ECO:0007669"/>
    <property type="project" value="UniProtKB-KW"/>
</dbReference>
<dbReference type="OrthoDB" id="6068913at2759"/>
<dbReference type="AlphaFoldDB" id="A0A6J8AWZ3"/>
<feature type="transmembrane region" description="Helical" evidence="10">
    <location>
        <begin position="842"/>
        <end position="860"/>
    </location>
</feature>
<dbReference type="SUPFAM" id="SSF57850">
    <property type="entry name" value="RING/U-box"/>
    <property type="match status" value="1"/>
</dbReference>
<evidence type="ECO:0000256" key="4">
    <source>
        <dbReference type="ARBA" id="ARBA00022771"/>
    </source>
</evidence>
<evidence type="ECO:0000256" key="9">
    <source>
        <dbReference type="SAM" id="MobiDB-lite"/>
    </source>
</evidence>
<evidence type="ECO:0000256" key="3">
    <source>
        <dbReference type="ARBA" id="ARBA00022723"/>
    </source>
</evidence>
<evidence type="ECO:0000259" key="12">
    <source>
        <dbReference type="PROSITE" id="PS50135"/>
    </source>
</evidence>
<evidence type="ECO:0000256" key="10">
    <source>
        <dbReference type="SAM" id="Phobius"/>
    </source>
</evidence>
<comment type="subcellular location">
    <subcellularLocation>
        <location evidence="1">Membrane</location>
        <topology evidence="1">Multi-pass membrane protein</topology>
    </subcellularLocation>
</comment>
<dbReference type="PANTHER" id="PTHR13800:SF12">
    <property type="entry name" value="TRANSIENT RECEPTOR POTENTIAL CATION CHANNEL SUBFAMILY M MEMBER-LIKE 2"/>
    <property type="match status" value="1"/>
</dbReference>